<keyword evidence="6 11" id="KW-0547">Nucleotide-binding</keyword>
<feature type="region of interest" description="Disordered" evidence="13">
    <location>
        <begin position="1"/>
        <end position="92"/>
    </location>
</feature>
<dbReference type="InterPro" id="IPR019821">
    <property type="entry name" value="Kinesin_motor_CS"/>
</dbReference>
<dbReference type="Gene3D" id="1.25.10.10">
    <property type="entry name" value="Leucine-rich Repeat Variant"/>
    <property type="match status" value="2"/>
</dbReference>
<keyword evidence="3" id="KW-0963">Cytoplasm</keyword>
<evidence type="ECO:0000256" key="2">
    <source>
        <dbReference type="ARBA" id="ARBA00010103"/>
    </source>
</evidence>
<dbReference type="InterPro" id="IPR000225">
    <property type="entry name" value="Armadillo"/>
</dbReference>
<keyword evidence="12" id="KW-0175">Coiled coil</keyword>
<keyword evidence="5" id="KW-0677">Repeat</keyword>
<evidence type="ECO:0000256" key="1">
    <source>
        <dbReference type="ARBA" id="ARBA00004245"/>
    </source>
</evidence>
<dbReference type="InterPro" id="IPR011989">
    <property type="entry name" value="ARM-like"/>
</dbReference>
<evidence type="ECO:0000256" key="13">
    <source>
        <dbReference type="SAM" id="MobiDB-lite"/>
    </source>
</evidence>
<evidence type="ECO:0000256" key="9">
    <source>
        <dbReference type="ARBA" id="ARBA00023212"/>
    </source>
</evidence>
<feature type="compositionally biased region" description="Basic and acidic residues" evidence="13">
    <location>
        <begin position="776"/>
        <end position="802"/>
    </location>
</feature>
<feature type="domain" description="Kinesin motor" evidence="14">
    <location>
        <begin position="137"/>
        <end position="479"/>
    </location>
</feature>
<feature type="binding site" evidence="11">
    <location>
        <begin position="222"/>
        <end position="229"/>
    </location>
    <ligand>
        <name>ATP</name>
        <dbReference type="ChEBI" id="CHEBI:30616"/>
    </ligand>
</feature>
<name>A0ABQ7LHS0_BRACM</name>
<feature type="compositionally biased region" description="Low complexity" evidence="13">
    <location>
        <begin position="31"/>
        <end position="43"/>
    </location>
</feature>
<keyword evidence="16" id="KW-1185">Reference proteome</keyword>
<evidence type="ECO:0000259" key="14">
    <source>
        <dbReference type="PROSITE" id="PS50067"/>
    </source>
</evidence>
<dbReference type="InterPro" id="IPR016024">
    <property type="entry name" value="ARM-type_fold"/>
</dbReference>
<evidence type="ECO:0000256" key="4">
    <source>
        <dbReference type="ARBA" id="ARBA00022701"/>
    </source>
</evidence>
<dbReference type="EMBL" id="JADBGQ010000008">
    <property type="protein sequence ID" value="KAG5386104.1"/>
    <property type="molecule type" value="Genomic_DNA"/>
</dbReference>
<evidence type="ECO:0000256" key="10">
    <source>
        <dbReference type="PROSITE-ProRule" id="PRU00259"/>
    </source>
</evidence>
<protein>
    <recommendedName>
        <fullName evidence="14">Kinesin motor domain-containing protein</fullName>
    </recommendedName>
</protein>
<keyword evidence="8 11" id="KW-0505">Motor protein</keyword>
<feature type="region of interest" description="Disordered" evidence="13">
    <location>
        <begin position="684"/>
        <end position="715"/>
    </location>
</feature>
<evidence type="ECO:0000256" key="8">
    <source>
        <dbReference type="ARBA" id="ARBA00023175"/>
    </source>
</evidence>
<dbReference type="PROSITE" id="PS50176">
    <property type="entry name" value="ARM_REPEAT"/>
    <property type="match status" value="2"/>
</dbReference>
<dbReference type="PRINTS" id="PR00380">
    <property type="entry name" value="KINESINHEAVY"/>
</dbReference>
<evidence type="ECO:0000256" key="5">
    <source>
        <dbReference type="ARBA" id="ARBA00022737"/>
    </source>
</evidence>
<evidence type="ECO:0000256" key="12">
    <source>
        <dbReference type="SAM" id="Coils"/>
    </source>
</evidence>
<accession>A0ABQ7LHS0</accession>
<dbReference type="Pfam" id="PF00514">
    <property type="entry name" value="Arm"/>
    <property type="match status" value="1"/>
</dbReference>
<comment type="caution">
    <text evidence="15">The sequence shown here is derived from an EMBL/GenBank/DDBJ whole genome shotgun (WGS) entry which is preliminary data.</text>
</comment>
<dbReference type="Pfam" id="PF00225">
    <property type="entry name" value="Kinesin"/>
    <property type="match status" value="1"/>
</dbReference>
<dbReference type="Gene3D" id="3.40.850.10">
    <property type="entry name" value="Kinesin motor domain"/>
    <property type="match status" value="1"/>
</dbReference>
<dbReference type="PANTHER" id="PTHR47970:SF6">
    <property type="entry name" value="KINESIN-LIKE PROTEIN KIN-UC ISOFORM X1"/>
    <property type="match status" value="1"/>
</dbReference>
<evidence type="ECO:0000313" key="15">
    <source>
        <dbReference type="EMBL" id="KAG5386104.1"/>
    </source>
</evidence>
<dbReference type="PROSITE" id="PS00411">
    <property type="entry name" value="KINESIN_MOTOR_1"/>
    <property type="match status" value="1"/>
</dbReference>
<dbReference type="PANTHER" id="PTHR47970">
    <property type="entry name" value="KINESIN-LIKE PROTEIN KIF11"/>
    <property type="match status" value="1"/>
</dbReference>
<proteinExistence type="inferred from homology"/>
<feature type="coiled-coil region" evidence="12">
    <location>
        <begin position="495"/>
        <end position="641"/>
    </location>
</feature>
<dbReference type="InterPro" id="IPR036961">
    <property type="entry name" value="Kinesin_motor_dom_sf"/>
</dbReference>
<feature type="repeat" description="ARM" evidence="10">
    <location>
        <begin position="884"/>
        <end position="927"/>
    </location>
</feature>
<reference evidence="15 16" key="1">
    <citation type="submission" date="2021-03" db="EMBL/GenBank/DDBJ databases">
        <authorList>
            <person name="King G.J."/>
            <person name="Bancroft I."/>
            <person name="Baten A."/>
            <person name="Bloomfield J."/>
            <person name="Borpatragohain P."/>
            <person name="He Z."/>
            <person name="Irish N."/>
            <person name="Irwin J."/>
            <person name="Liu K."/>
            <person name="Mauleon R.P."/>
            <person name="Moore J."/>
            <person name="Morris R."/>
            <person name="Ostergaard L."/>
            <person name="Wang B."/>
            <person name="Wells R."/>
        </authorList>
    </citation>
    <scope>NUCLEOTIDE SEQUENCE [LARGE SCALE GENOMIC DNA]</scope>
    <source>
        <strain evidence="15">R-o-18</strain>
        <tissue evidence="15">Leaf</tissue>
    </source>
</reference>
<feature type="compositionally biased region" description="Low complexity" evidence="13">
    <location>
        <begin position="1"/>
        <end position="13"/>
    </location>
</feature>
<dbReference type="Proteomes" id="UP000823674">
    <property type="component" value="Chromosome A09"/>
</dbReference>
<dbReference type="SUPFAM" id="SSF52540">
    <property type="entry name" value="P-loop containing nucleoside triphosphate hydrolases"/>
    <property type="match status" value="1"/>
</dbReference>
<feature type="region of interest" description="Disordered" evidence="13">
    <location>
        <begin position="776"/>
        <end position="825"/>
    </location>
</feature>
<feature type="compositionally biased region" description="Polar residues" evidence="13">
    <location>
        <begin position="700"/>
        <end position="710"/>
    </location>
</feature>
<comment type="similarity">
    <text evidence="2">Belongs to the TRAFAC class myosin-kinesin ATPase superfamily. Kinesin family. Ungrouped subfamily.</text>
</comment>
<keyword evidence="9" id="KW-0206">Cytoskeleton</keyword>
<evidence type="ECO:0000256" key="6">
    <source>
        <dbReference type="ARBA" id="ARBA00022741"/>
    </source>
</evidence>
<comment type="subcellular location">
    <subcellularLocation>
        <location evidence="1">Cytoplasm</location>
        <location evidence="1">Cytoskeleton</location>
    </subcellularLocation>
</comment>
<evidence type="ECO:0000256" key="11">
    <source>
        <dbReference type="PROSITE-ProRule" id="PRU00283"/>
    </source>
</evidence>
<dbReference type="InterPro" id="IPR001752">
    <property type="entry name" value="Kinesin_motor_dom"/>
</dbReference>
<dbReference type="PROSITE" id="PS50067">
    <property type="entry name" value="KINESIN_MOTOR_2"/>
    <property type="match status" value="1"/>
</dbReference>
<dbReference type="SMART" id="SM00129">
    <property type="entry name" value="KISc"/>
    <property type="match status" value="1"/>
</dbReference>
<sequence length="1113" mass="124340">MTSSSNSSSAVRSSAKHAADRIQQHLPPSNPASLSSSSLNLPSKTSIAASINHHSPRPKDRPSSTASSVSAASPSTRRSGTPVHRSQSKDFDDDNGISPFLSLSLYFVYYPYDSPFALTDLMTLHSRAIVSDDHPGRVRVSVRVRPRNGEELKSDADFADLVELQPEIKRLKLRKNNWNSESYRFDEVFTDTASQKRVYEGVAKPVVEGVLSGYNGTIMAYGQTGTGKTYTVGKIGKDDAAERGIMVRALEDILASASSASSVSVEISYLQLYMETIQDLLAPEKSNISINEDGKTGEVSVPGATVVNIQDLDHFFQVLQVGETNRHAANTKMNTESSRSHAILTVYVRRAMNEKAETGTKSPKPESLGDKGIPRVRKSKLLIVDLAGSERINKSGTDGHLIEEAKFINLSLTSLGKCINALAEGSSHIPTRDSKLTRLLRDSFGGSARTSLIITIGPSARYHAETTSTIMFGQRAMKIVNMVKLKEEFDYESLCRKLETQVDHLTAEVERQTKLRNIEKQELEKRLRECENTFAEAEKNAARSKFLEKENARLELRMKELLKDLEMQKDQCDLMRDKATQLEMNLKNTKQQQLESSAYKEKLADASKVYEKKIADLVQRVENEQARSTNAEHQLNEMKNILSNQQKSIHDQEVGNYQYQRELAEATYTYESKIAELQKKLEDEHARSNSAEEQLRHTKSIISDRQVLSQENEETNELKKKLEELSQMYESTVDELQTVKLDYDDLLHQKEKLGEEVRDMKERLLLEEKQRKQMESELSKLKKNLRESETVVEDKRVKEDLPKGPSESGALPGSQRSHGLKKSLSGQRATMARLCEEGMILSLGVQKILHLIKSEDLEVQIQAVKVVANLAAEESNQVKIVEEGGVEALLTLVQSSQNSTILRVASGAIANLAMNEKSQDLIMNKGGAQLLAKMVTKTDDPQTLRMVAGALANLCGNALCWDDKYVFKWYMLPSFAQTEKFLKLLKEEEGIKGLLTMAQSGNIDIIAQVARGMANFAKCETREIMQGRRKGRSLLLEEGALEWLTSNSHIESASTQRHIELALCHLAQNEANANDFKRTGSVTEIVRISVESSRDDIRSLAKKILRSNPHFSS</sequence>
<dbReference type="CDD" id="cd00106">
    <property type="entry name" value="KISc"/>
    <property type="match status" value="1"/>
</dbReference>
<dbReference type="InterPro" id="IPR047149">
    <property type="entry name" value="KIF11-like"/>
</dbReference>
<dbReference type="SMART" id="SM00185">
    <property type="entry name" value="ARM"/>
    <property type="match status" value="3"/>
</dbReference>
<evidence type="ECO:0000313" key="16">
    <source>
        <dbReference type="Proteomes" id="UP000823674"/>
    </source>
</evidence>
<keyword evidence="4" id="KW-0493">Microtubule</keyword>
<dbReference type="SUPFAM" id="SSF48371">
    <property type="entry name" value="ARM repeat"/>
    <property type="match status" value="1"/>
</dbReference>
<organism evidence="15 16">
    <name type="scientific">Brassica rapa subsp. trilocularis</name>
    <dbReference type="NCBI Taxonomy" id="1813537"/>
    <lineage>
        <taxon>Eukaryota</taxon>
        <taxon>Viridiplantae</taxon>
        <taxon>Streptophyta</taxon>
        <taxon>Embryophyta</taxon>
        <taxon>Tracheophyta</taxon>
        <taxon>Spermatophyta</taxon>
        <taxon>Magnoliopsida</taxon>
        <taxon>eudicotyledons</taxon>
        <taxon>Gunneridae</taxon>
        <taxon>Pentapetalae</taxon>
        <taxon>rosids</taxon>
        <taxon>malvids</taxon>
        <taxon>Brassicales</taxon>
        <taxon>Brassicaceae</taxon>
        <taxon>Brassiceae</taxon>
        <taxon>Brassica</taxon>
    </lineage>
</organism>
<feature type="repeat" description="ARM" evidence="10">
    <location>
        <begin position="843"/>
        <end position="885"/>
    </location>
</feature>
<evidence type="ECO:0000256" key="7">
    <source>
        <dbReference type="ARBA" id="ARBA00022840"/>
    </source>
</evidence>
<gene>
    <name evidence="15" type="primary">A09p060530.1_BraROA</name>
    <name evidence="15" type="ORF">IGI04_037574</name>
</gene>
<keyword evidence="7 11" id="KW-0067">ATP-binding</keyword>
<feature type="compositionally biased region" description="Polar residues" evidence="13">
    <location>
        <begin position="44"/>
        <end position="53"/>
    </location>
</feature>
<dbReference type="InterPro" id="IPR027417">
    <property type="entry name" value="P-loop_NTPase"/>
</dbReference>
<evidence type="ECO:0000256" key="3">
    <source>
        <dbReference type="ARBA" id="ARBA00022490"/>
    </source>
</evidence>
<feature type="compositionally biased region" description="Low complexity" evidence="13">
    <location>
        <begin position="63"/>
        <end position="79"/>
    </location>
</feature>